<dbReference type="OrthoDB" id="5636604at2"/>
<protein>
    <submittedName>
        <fullName evidence="1">Uncharacterized protein</fullName>
    </submittedName>
</protein>
<accession>A0A917JVC8</accession>
<name>A0A917JVC8_9GAMM</name>
<sequence length="173" mass="19775">MKWNVWGLLFAFFLIPIVHADKATVLKPSIILTHIDTVRAHEQGGDELYFDVSVIRANQPREFFRIPKHPIHWPSLLSSKIKEVILWSEPIQPNETVILLLALMDEDPTPINPDDLIGLIRVELKNKNGQLQVHWTIPNRSVGPVTIAGKKGDIQKFELFGEHGQYDVYLSLK</sequence>
<keyword evidence="2" id="KW-1185">Reference proteome</keyword>
<gene>
    <name evidence="1" type="ORF">GCM10007966_13780</name>
</gene>
<dbReference type="Proteomes" id="UP000630149">
    <property type="component" value="Unassembled WGS sequence"/>
</dbReference>
<dbReference type="AlphaFoldDB" id="A0A917JVC8"/>
<reference evidence="1" key="2">
    <citation type="submission" date="2020-09" db="EMBL/GenBank/DDBJ databases">
        <authorList>
            <person name="Sun Q."/>
            <person name="Ohkuma M."/>
        </authorList>
    </citation>
    <scope>NUCLEOTIDE SEQUENCE</scope>
    <source>
        <strain evidence="1">JCM 13919</strain>
    </source>
</reference>
<organism evidence="1 2">
    <name type="scientific">Legionella impletisoli</name>
    <dbReference type="NCBI Taxonomy" id="343510"/>
    <lineage>
        <taxon>Bacteria</taxon>
        <taxon>Pseudomonadati</taxon>
        <taxon>Pseudomonadota</taxon>
        <taxon>Gammaproteobacteria</taxon>
        <taxon>Legionellales</taxon>
        <taxon>Legionellaceae</taxon>
        <taxon>Legionella</taxon>
    </lineage>
</organism>
<reference evidence="1" key="1">
    <citation type="journal article" date="2014" name="Int. J. Syst. Evol. Microbiol.">
        <title>Complete genome sequence of Corynebacterium casei LMG S-19264T (=DSM 44701T), isolated from a smear-ripened cheese.</title>
        <authorList>
            <consortium name="US DOE Joint Genome Institute (JGI-PGF)"/>
            <person name="Walter F."/>
            <person name="Albersmeier A."/>
            <person name="Kalinowski J."/>
            <person name="Ruckert C."/>
        </authorList>
    </citation>
    <scope>NUCLEOTIDE SEQUENCE</scope>
    <source>
        <strain evidence="1">JCM 13919</strain>
    </source>
</reference>
<evidence type="ECO:0000313" key="2">
    <source>
        <dbReference type="Proteomes" id="UP000630149"/>
    </source>
</evidence>
<proteinExistence type="predicted"/>
<dbReference type="EMBL" id="BMOB01000005">
    <property type="protein sequence ID" value="GGI86395.1"/>
    <property type="molecule type" value="Genomic_DNA"/>
</dbReference>
<dbReference type="RefSeq" id="WP_131776789.1">
    <property type="nucleotide sequence ID" value="NZ_BMOB01000005.1"/>
</dbReference>
<evidence type="ECO:0000313" key="1">
    <source>
        <dbReference type="EMBL" id="GGI86395.1"/>
    </source>
</evidence>
<comment type="caution">
    <text evidence="1">The sequence shown here is derived from an EMBL/GenBank/DDBJ whole genome shotgun (WGS) entry which is preliminary data.</text>
</comment>